<dbReference type="CDD" id="cd04901">
    <property type="entry name" value="ACT_3PGDH"/>
    <property type="match status" value="1"/>
</dbReference>
<dbReference type="RefSeq" id="WP_088393181.1">
    <property type="nucleotide sequence ID" value="NZ_MTCZ01000086.1"/>
</dbReference>
<dbReference type="EC" id="1.1.1.399" evidence="4"/>
<evidence type="ECO:0000256" key="8">
    <source>
        <dbReference type="ARBA" id="ARBA00023027"/>
    </source>
</evidence>
<dbReference type="PROSITE" id="PS51671">
    <property type="entry name" value="ACT"/>
    <property type="match status" value="1"/>
</dbReference>
<dbReference type="NCBIfam" id="NF008759">
    <property type="entry name" value="PRK11790.1"/>
    <property type="match status" value="1"/>
</dbReference>
<dbReference type="Gene3D" id="1.10.150.210">
    <property type="entry name" value="Phosphoserine phosphatase, domain 2"/>
    <property type="match status" value="1"/>
</dbReference>
<comment type="caution">
    <text evidence="14">The sequence shown here is derived from an EMBL/GenBank/DDBJ whole genome shotgun (WGS) entry which is preliminary data.</text>
</comment>
<dbReference type="PROSITE" id="PS00065">
    <property type="entry name" value="D_2_HYDROXYACID_DH_1"/>
    <property type="match status" value="1"/>
</dbReference>
<dbReference type="InterPro" id="IPR023214">
    <property type="entry name" value="HAD_sf"/>
</dbReference>
<dbReference type="GO" id="GO:0047545">
    <property type="term" value="F:(S)-2-hydroxyglutarate dehydrogenase activity"/>
    <property type="evidence" value="ECO:0007669"/>
    <property type="project" value="UniProtKB-ARBA"/>
</dbReference>
<organism evidence="14 15">
    <name type="scientific">Flavobacterium davisii</name>
    <dbReference type="NCBI Taxonomy" id="2906077"/>
    <lineage>
        <taxon>Bacteria</taxon>
        <taxon>Pseudomonadati</taxon>
        <taxon>Bacteroidota</taxon>
        <taxon>Flavobacteriia</taxon>
        <taxon>Flavobacteriales</taxon>
        <taxon>Flavobacteriaceae</taxon>
        <taxon>Flavobacterium</taxon>
    </lineage>
</organism>
<dbReference type="Pfam" id="PF00702">
    <property type="entry name" value="Hydrolase"/>
    <property type="match status" value="1"/>
</dbReference>
<dbReference type="AlphaFoldDB" id="A0A246GJB2"/>
<dbReference type="InterPro" id="IPR050418">
    <property type="entry name" value="D-iso_2-hydroxyacid_DH_PdxB"/>
</dbReference>
<dbReference type="EC" id="1.1.1.95" evidence="5"/>
<dbReference type="CDD" id="cd12176">
    <property type="entry name" value="PGDH_3"/>
    <property type="match status" value="1"/>
</dbReference>
<dbReference type="GO" id="GO:0006564">
    <property type="term" value="P:L-serine biosynthetic process"/>
    <property type="evidence" value="ECO:0007669"/>
    <property type="project" value="UniProtKB-ARBA"/>
</dbReference>
<dbReference type="InterPro" id="IPR054480">
    <property type="entry name" value="AHAS_small-like_ACT"/>
</dbReference>
<dbReference type="SUPFAM" id="SSF55021">
    <property type="entry name" value="ACT-like"/>
    <property type="match status" value="1"/>
</dbReference>
<dbReference type="Proteomes" id="UP000197768">
    <property type="component" value="Unassembled WGS sequence"/>
</dbReference>
<evidence type="ECO:0000256" key="5">
    <source>
        <dbReference type="ARBA" id="ARBA00013143"/>
    </source>
</evidence>
<proteinExistence type="inferred from homology"/>
<evidence type="ECO:0000256" key="12">
    <source>
        <dbReference type="SAM" id="Coils"/>
    </source>
</evidence>
<dbReference type="InterPro" id="IPR045865">
    <property type="entry name" value="ACT-like_dom_sf"/>
</dbReference>
<feature type="coiled-coil region" evidence="12">
    <location>
        <begin position="57"/>
        <end position="84"/>
    </location>
</feature>
<dbReference type="SUPFAM" id="SSF51735">
    <property type="entry name" value="NAD(P)-binding Rossmann-fold domains"/>
    <property type="match status" value="1"/>
</dbReference>
<evidence type="ECO:0000256" key="11">
    <source>
        <dbReference type="ARBA" id="ARBA00048731"/>
    </source>
</evidence>
<dbReference type="PROSITE" id="PS00671">
    <property type="entry name" value="D_2_HYDROXYACID_DH_3"/>
    <property type="match status" value="1"/>
</dbReference>
<dbReference type="UniPathway" id="UPA00135">
    <property type="reaction ID" value="UER00196"/>
</dbReference>
<evidence type="ECO:0000256" key="7">
    <source>
        <dbReference type="ARBA" id="ARBA00023002"/>
    </source>
</evidence>
<gene>
    <name evidence="14" type="ORF">BWK59_09130</name>
</gene>
<evidence type="ECO:0000256" key="4">
    <source>
        <dbReference type="ARBA" id="ARBA00013001"/>
    </source>
</evidence>
<dbReference type="NCBIfam" id="TIGR01488">
    <property type="entry name" value="HAD-SF-IB"/>
    <property type="match status" value="1"/>
</dbReference>
<dbReference type="Gene3D" id="3.40.50.1000">
    <property type="entry name" value="HAD superfamily/HAD-like"/>
    <property type="match status" value="1"/>
</dbReference>
<dbReference type="FunFam" id="3.40.50.720:FF:000041">
    <property type="entry name" value="D-3-phosphoglycerate dehydrogenase"/>
    <property type="match status" value="1"/>
</dbReference>
<comment type="function">
    <text evidence="1">Catalyzes the reversible oxidation of 3-phospho-D-glycerate to 3-phosphonooxypyruvate, the first step of the phosphorylated L-serine biosynthesis pathway. Also catalyzes the reversible oxidation of 2-hydroxyglutarate to 2-oxoglutarate.</text>
</comment>
<dbReference type="Pfam" id="PF02826">
    <property type="entry name" value="2-Hacid_dh_C"/>
    <property type="match status" value="1"/>
</dbReference>
<dbReference type="GO" id="GO:0004617">
    <property type="term" value="F:phosphoglycerate dehydrogenase activity"/>
    <property type="evidence" value="ECO:0007669"/>
    <property type="project" value="UniProtKB-EC"/>
</dbReference>
<name>A0A246GJB2_9FLAO</name>
<dbReference type="InterPro" id="IPR029753">
    <property type="entry name" value="D-isomer_DH_CS"/>
</dbReference>
<protein>
    <recommendedName>
        <fullName evidence="6">D-3-phosphoglycerate dehydrogenase</fullName>
        <ecNumber evidence="4">1.1.1.399</ecNumber>
        <ecNumber evidence="5">1.1.1.95</ecNumber>
    </recommendedName>
    <alternativeName>
        <fullName evidence="9">2-oxoglutarate reductase</fullName>
    </alternativeName>
</protein>
<evidence type="ECO:0000313" key="15">
    <source>
        <dbReference type="Proteomes" id="UP000197768"/>
    </source>
</evidence>
<evidence type="ECO:0000313" key="14">
    <source>
        <dbReference type="EMBL" id="OWP83704.1"/>
    </source>
</evidence>
<dbReference type="Pfam" id="PF22629">
    <property type="entry name" value="ACT_AHAS_ss"/>
    <property type="match status" value="1"/>
</dbReference>
<dbReference type="InterPro" id="IPR006140">
    <property type="entry name" value="D-isomer_DH_NAD-bd"/>
</dbReference>
<comment type="similarity">
    <text evidence="3">Belongs to the D-isomer specific 2-hydroxyacid dehydrogenase family.</text>
</comment>
<dbReference type="PANTHER" id="PTHR43761:SF1">
    <property type="entry name" value="D-ISOMER SPECIFIC 2-HYDROXYACID DEHYDROGENASE CATALYTIC DOMAIN-CONTAINING PROTEIN-RELATED"/>
    <property type="match status" value="1"/>
</dbReference>
<sequence>MTQHKTFIFDFDSTFIQVEALDELCTIVHGKTAIAETVLKTIQEITNQGMEGKLTLKESLSKRIQLLQAHRDDLEELIKRLKDKISISVIRNKKFFKLHSENIYIISNGFKEIIVPIVQEFGIKSENVLANSFAFDHQGNIVGFDEKDELCENKGKALKIQSLNLEGEVIMIGDGYTDYEALQYGVVSKFYAFTENVRRQVVLDLAEKIAPSLDEILYDLSYKASVSYPKNRIQVLLLENIHPDAVAQFEREGYQVTTLKESLSEEELCNQIKEVSILGIRSKTTVSARVLEKAHKLHAIGTFCIGTNQVDLPVCNQKGIAVFNAPYSNTRSVVELAIGEMIMLMRATFEKSQKMHQGIWDKSANGSVEIRGKKLGIVGYGSIGSQLSILAEALGMQVYFYDVVDKLALGNAKKCTSLQELLALADVVTLHVDGREENKELIGTKAFEIMKKGVVFLNLSRGHIVDMDALIANLDNNKIRGAAIDVFPYEPKSNDEKFFSSLRGRENVILTPHIGGSTEEAQHDIGNYVSQKIIQYINTGTTFGSVNLPEIQLPEFDNAHRIMHIHENVKGILAQINTILSNANCNILGQYLKTNEQIGYVITDVDSFYDPNLEKQLKNIPNTIRYRILY</sequence>
<evidence type="ECO:0000259" key="13">
    <source>
        <dbReference type="PROSITE" id="PS51671"/>
    </source>
</evidence>
<comment type="pathway">
    <text evidence="2">Amino-acid biosynthesis; L-serine biosynthesis; L-serine from 3-phospho-D-glycerate: step 1/3.</text>
</comment>
<dbReference type="Gene3D" id="3.40.50.720">
    <property type="entry name" value="NAD(P)-binding Rossmann-like Domain"/>
    <property type="match status" value="2"/>
</dbReference>
<dbReference type="SUPFAM" id="SSF52283">
    <property type="entry name" value="Formate/glycerate dehydrogenase catalytic domain-like"/>
    <property type="match status" value="1"/>
</dbReference>
<reference evidence="14 15" key="1">
    <citation type="journal article" date="2017" name="Infect. Genet. Evol.">
        <title>Comparative genome analysis of fish pathogen Flavobacterium columnare reveals extensive sequence diversity within the species.</title>
        <authorList>
            <person name="Kayansamruaj P."/>
            <person name="Dong H.T."/>
            <person name="Hirono I."/>
            <person name="Kondo H."/>
            <person name="Senapin S."/>
            <person name="Rodkhum C."/>
        </authorList>
    </citation>
    <scope>NUCLEOTIDE SEQUENCE [LARGE SCALE GENOMIC DNA]</scope>
    <source>
        <strain evidence="14 15">1215</strain>
    </source>
</reference>
<evidence type="ECO:0000256" key="9">
    <source>
        <dbReference type="ARBA" id="ARBA00030455"/>
    </source>
</evidence>
<keyword evidence="7" id="KW-0560">Oxidoreductase</keyword>
<feature type="domain" description="ACT" evidence="13">
    <location>
        <begin position="561"/>
        <end position="630"/>
    </location>
</feature>
<evidence type="ECO:0000256" key="1">
    <source>
        <dbReference type="ARBA" id="ARBA00003800"/>
    </source>
</evidence>
<comment type="catalytic activity">
    <reaction evidence="11">
        <text>(2R)-3-phosphoglycerate + NAD(+) = 3-phosphooxypyruvate + NADH + H(+)</text>
        <dbReference type="Rhea" id="RHEA:12641"/>
        <dbReference type="ChEBI" id="CHEBI:15378"/>
        <dbReference type="ChEBI" id="CHEBI:18110"/>
        <dbReference type="ChEBI" id="CHEBI:57540"/>
        <dbReference type="ChEBI" id="CHEBI:57945"/>
        <dbReference type="ChEBI" id="CHEBI:58272"/>
        <dbReference type="EC" id="1.1.1.95"/>
    </reaction>
</comment>
<dbReference type="PANTHER" id="PTHR43761">
    <property type="entry name" value="D-ISOMER SPECIFIC 2-HYDROXYACID DEHYDROGENASE FAMILY PROTEIN (AFU_ORTHOLOGUE AFUA_1G13630)"/>
    <property type="match status" value="1"/>
</dbReference>
<dbReference type="InterPro" id="IPR036412">
    <property type="entry name" value="HAD-like_sf"/>
</dbReference>
<dbReference type="InterPro" id="IPR036291">
    <property type="entry name" value="NAD(P)-bd_dom_sf"/>
</dbReference>
<dbReference type="InterPro" id="IPR006139">
    <property type="entry name" value="D-isomer_2_OHA_DH_cat_dom"/>
</dbReference>
<comment type="catalytic activity">
    <reaction evidence="10">
        <text>(R)-2-hydroxyglutarate + NAD(+) = 2-oxoglutarate + NADH + H(+)</text>
        <dbReference type="Rhea" id="RHEA:49612"/>
        <dbReference type="ChEBI" id="CHEBI:15378"/>
        <dbReference type="ChEBI" id="CHEBI:15801"/>
        <dbReference type="ChEBI" id="CHEBI:16810"/>
        <dbReference type="ChEBI" id="CHEBI:57540"/>
        <dbReference type="ChEBI" id="CHEBI:57945"/>
        <dbReference type="EC" id="1.1.1.399"/>
    </reaction>
</comment>
<dbReference type="Gene3D" id="3.30.70.260">
    <property type="match status" value="1"/>
</dbReference>
<dbReference type="Pfam" id="PF00389">
    <property type="entry name" value="2-Hacid_dh"/>
    <property type="match status" value="1"/>
</dbReference>
<keyword evidence="12" id="KW-0175">Coiled coil</keyword>
<dbReference type="SUPFAM" id="SSF56784">
    <property type="entry name" value="HAD-like"/>
    <property type="match status" value="1"/>
</dbReference>
<dbReference type="InterPro" id="IPR029752">
    <property type="entry name" value="D-isomer_DH_CS1"/>
</dbReference>
<accession>A0A246GJB2</accession>
<keyword evidence="8" id="KW-0520">NAD</keyword>
<dbReference type="EMBL" id="MTCZ01000086">
    <property type="protein sequence ID" value="OWP83704.1"/>
    <property type="molecule type" value="Genomic_DNA"/>
</dbReference>
<evidence type="ECO:0000256" key="3">
    <source>
        <dbReference type="ARBA" id="ARBA00005854"/>
    </source>
</evidence>
<evidence type="ECO:0000256" key="6">
    <source>
        <dbReference type="ARBA" id="ARBA00021582"/>
    </source>
</evidence>
<dbReference type="GO" id="GO:0051287">
    <property type="term" value="F:NAD binding"/>
    <property type="evidence" value="ECO:0007669"/>
    <property type="project" value="InterPro"/>
</dbReference>
<evidence type="ECO:0000256" key="10">
    <source>
        <dbReference type="ARBA" id="ARBA00048126"/>
    </source>
</evidence>
<dbReference type="InterPro" id="IPR002912">
    <property type="entry name" value="ACT_dom"/>
</dbReference>
<evidence type="ECO:0000256" key="2">
    <source>
        <dbReference type="ARBA" id="ARBA00005216"/>
    </source>
</evidence>